<evidence type="ECO:0000313" key="4">
    <source>
        <dbReference type="Proteomes" id="UP000198615"/>
    </source>
</evidence>
<dbReference type="FunFam" id="1.10.405.20:FF:000001">
    <property type="entry name" value="Amine oxidase"/>
    <property type="match status" value="1"/>
</dbReference>
<evidence type="ECO:0000313" key="3">
    <source>
        <dbReference type="EMBL" id="SDF25173.1"/>
    </source>
</evidence>
<evidence type="ECO:0000259" key="2">
    <source>
        <dbReference type="Pfam" id="PF01593"/>
    </source>
</evidence>
<dbReference type="GO" id="GO:0016491">
    <property type="term" value="F:oxidoreductase activity"/>
    <property type="evidence" value="ECO:0007669"/>
    <property type="project" value="InterPro"/>
</dbReference>
<organism evidence="3 4">
    <name type="scientific">Thalassobaculum litoreum DSM 18839</name>
    <dbReference type="NCBI Taxonomy" id="1123362"/>
    <lineage>
        <taxon>Bacteria</taxon>
        <taxon>Pseudomonadati</taxon>
        <taxon>Pseudomonadota</taxon>
        <taxon>Alphaproteobacteria</taxon>
        <taxon>Rhodospirillales</taxon>
        <taxon>Thalassobaculaceae</taxon>
        <taxon>Thalassobaculum</taxon>
    </lineage>
</organism>
<comment type="caution">
    <text evidence="3">The sequence shown here is derived from an EMBL/GenBank/DDBJ whole genome shotgun (WGS) entry which is preliminary data.</text>
</comment>
<dbReference type="RefSeq" id="WP_093148262.1">
    <property type="nucleotide sequence ID" value="NZ_FNBW01000002.1"/>
</dbReference>
<gene>
    <name evidence="3" type="ORF">SAMN05660686_00750</name>
</gene>
<dbReference type="InterPro" id="IPR050464">
    <property type="entry name" value="Zeta_carotene_desat/Oxidored"/>
</dbReference>
<sequence>MRIAVIGSGISGLSAAWLLNRDQEVTVFEAADRLGGHSNTLEVDYDGTPIPVDTGFIVYNERTYPNLIALFAELGVATERSDMSFAVSVDGGRLEYEGSFAGFTAQPANLMSARYWRMIRDLIRFYRTAPALLLGPANDDSPTLGEYLTREGYGPGFIEDHLLPMAAAIWSCPVETMLTFPARSFVRFFCNHGLLDFAARPQWHTVTGGSREYVRRISEPFASRIRLSTPVRRIRRDSFGVDVVTDNGSERFDEVVIATHGDAALAMLDQPDPRERSILGCFSYQKNTAILHRDASLMPRRKRLWASWNYLSASSGGGRDVAVSYWMNRLQNIDRRYPLFVSLNPLTEPDPASVFARVEYDHPVFDTAAIGAQGLLPEIQGRHRTWFCGSYCGWGFHEDGLRAGIAVAKALGSTPPWAETVEPADGMPLSATPRSVEAAD</sequence>
<keyword evidence="4" id="KW-1185">Reference proteome</keyword>
<evidence type="ECO:0000256" key="1">
    <source>
        <dbReference type="SAM" id="MobiDB-lite"/>
    </source>
</evidence>
<dbReference type="PANTHER" id="PTHR42923">
    <property type="entry name" value="PROTOPORPHYRINOGEN OXIDASE"/>
    <property type="match status" value="1"/>
</dbReference>
<feature type="domain" description="Amine oxidase" evidence="2">
    <location>
        <begin position="10"/>
        <end position="276"/>
    </location>
</feature>
<protein>
    <submittedName>
        <fullName evidence="3">Predicted NAD/FAD-binding protein</fullName>
    </submittedName>
</protein>
<dbReference type="SUPFAM" id="SSF51905">
    <property type="entry name" value="FAD/NAD(P)-binding domain"/>
    <property type="match status" value="1"/>
</dbReference>
<dbReference type="AlphaFoldDB" id="A0A8G2BGY5"/>
<reference evidence="3 4" key="1">
    <citation type="submission" date="2016-10" db="EMBL/GenBank/DDBJ databases">
        <authorList>
            <person name="Varghese N."/>
            <person name="Submissions S."/>
        </authorList>
    </citation>
    <scope>NUCLEOTIDE SEQUENCE [LARGE SCALE GENOMIC DNA]</scope>
    <source>
        <strain evidence="3 4">DSM 18839</strain>
    </source>
</reference>
<feature type="region of interest" description="Disordered" evidence="1">
    <location>
        <begin position="418"/>
        <end position="440"/>
    </location>
</feature>
<accession>A0A8G2BGY5</accession>
<proteinExistence type="predicted"/>
<dbReference type="PANTHER" id="PTHR42923:SF17">
    <property type="entry name" value="AMINE OXIDASE DOMAIN-CONTAINING PROTEIN"/>
    <property type="match status" value="1"/>
</dbReference>
<dbReference type="OrthoDB" id="20837at2"/>
<dbReference type="InterPro" id="IPR036188">
    <property type="entry name" value="FAD/NAD-bd_sf"/>
</dbReference>
<dbReference type="EMBL" id="FNBW01000002">
    <property type="protein sequence ID" value="SDF25173.1"/>
    <property type="molecule type" value="Genomic_DNA"/>
</dbReference>
<dbReference type="Gene3D" id="3.50.50.60">
    <property type="entry name" value="FAD/NAD(P)-binding domain"/>
    <property type="match status" value="1"/>
</dbReference>
<name>A0A8G2BGY5_9PROT</name>
<dbReference type="Proteomes" id="UP000198615">
    <property type="component" value="Unassembled WGS sequence"/>
</dbReference>
<dbReference type="InterPro" id="IPR002937">
    <property type="entry name" value="Amino_oxidase"/>
</dbReference>
<dbReference type="Pfam" id="PF01593">
    <property type="entry name" value="Amino_oxidase"/>
    <property type="match status" value="1"/>
</dbReference>